<proteinExistence type="inferred from homology"/>
<dbReference type="EMBL" id="KL584712">
    <property type="protein sequence ID" value="KEQ72097.1"/>
    <property type="molecule type" value="Genomic_DNA"/>
</dbReference>
<dbReference type="SUPFAM" id="SSF48264">
    <property type="entry name" value="Cytochrome P450"/>
    <property type="match status" value="1"/>
</dbReference>
<keyword evidence="9" id="KW-1185">Reference proteome</keyword>
<evidence type="ECO:0000256" key="1">
    <source>
        <dbReference type="ARBA" id="ARBA00001971"/>
    </source>
</evidence>
<dbReference type="AlphaFoldDB" id="A0A074WQY0"/>
<dbReference type="PRINTS" id="PR00463">
    <property type="entry name" value="EP450I"/>
</dbReference>
<evidence type="ECO:0000256" key="3">
    <source>
        <dbReference type="ARBA" id="ARBA00022723"/>
    </source>
</evidence>
<dbReference type="STRING" id="1043004.A0A074WQY0"/>
<gene>
    <name evidence="8" type="ORF">M436DRAFT_49356</name>
</gene>
<protein>
    <submittedName>
        <fullName evidence="8">Cytochrome P450</fullName>
    </submittedName>
</protein>
<keyword evidence="3 5" id="KW-0479">Metal-binding</keyword>
<dbReference type="GO" id="GO:0005506">
    <property type="term" value="F:iron ion binding"/>
    <property type="evidence" value="ECO:0007669"/>
    <property type="project" value="InterPro"/>
</dbReference>
<keyword evidence="6" id="KW-0503">Monooxygenase</keyword>
<evidence type="ECO:0000256" key="4">
    <source>
        <dbReference type="ARBA" id="ARBA00023004"/>
    </source>
</evidence>
<feature type="compositionally biased region" description="Polar residues" evidence="7">
    <location>
        <begin position="516"/>
        <end position="525"/>
    </location>
</feature>
<comment type="similarity">
    <text evidence="2 6">Belongs to the cytochrome P450 family.</text>
</comment>
<organism evidence="8 9">
    <name type="scientific">Aureobasidium namibiae CBS 147.97</name>
    <dbReference type="NCBI Taxonomy" id="1043004"/>
    <lineage>
        <taxon>Eukaryota</taxon>
        <taxon>Fungi</taxon>
        <taxon>Dikarya</taxon>
        <taxon>Ascomycota</taxon>
        <taxon>Pezizomycotina</taxon>
        <taxon>Dothideomycetes</taxon>
        <taxon>Dothideomycetidae</taxon>
        <taxon>Dothideales</taxon>
        <taxon>Saccotheciaceae</taxon>
        <taxon>Aureobasidium</taxon>
    </lineage>
</organism>
<sequence length="634" mass="71435">MIPFVWLAFASAISVYIFNYYRCFTRNLAAAKQSGLPYVVAPVYGFNRFWLVTHKLWIPFLEKLPKSWTDPWLQFLDPEWTWLKRHEPFKAIGSDIFLVCSPGRNSVFVADPEATTQITTRRNDFPKPIEIYGSVDLFGKNVVSTEGSIWRHHRKITSPPFTEKNNHLVWQESLHQAQSMMASFLDKNAEKGTVSDIAAATMRLSLHVISRAGFGRRLLWPHEELKENGQAGVVPEGHTMTYKDALSTLLENIIAVMLLPKWFLANSPIKANKIAYESFTEWGKYMREMYQDKKAEIRAGGKQEEGMDLMGALVSGAGIKANQDPEKADTQLLTDSEILGNAFVFILAGHETAANTLHFAMLYLAMNWSTQEMLQKDLDEIFGDRTIDQWNYDQDVPKLFGGMCGAVMNEELRLIPPVVGIPKCTLKDSPQPLNIGGRRVIIPQGAAINLITVASHRNPKYWPTLCGPNASPAEIEKDLASWKPQRWILDPSKSSSSAAKQQDTQHSDSEEDIGGPQSSDTSSHLFNPERGAFIPFSEGYRACLGRRFAQVEVLAVLAAIFRDYSVELDLDKFASEDELAGMDDVLKRQTWDKARDTAEGLLKHGMMTIITIQMRAGKVPVKFTKRGSEKYKYN</sequence>
<name>A0A074WQY0_9PEZI</name>
<keyword evidence="4 5" id="KW-0408">Iron</keyword>
<dbReference type="InterPro" id="IPR036396">
    <property type="entry name" value="Cyt_P450_sf"/>
</dbReference>
<keyword evidence="6" id="KW-0560">Oxidoreductase</keyword>
<evidence type="ECO:0000256" key="7">
    <source>
        <dbReference type="SAM" id="MobiDB-lite"/>
    </source>
</evidence>
<dbReference type="InterPro" id="IPR017972">
    <property type="entry name" value="Cyt_P450_CS"/>
</dbReference>
<dbReference type="RefSeq" id="XP_013426174.1">
    <property type="nucleotide sequence ID" value="XM_013570720.1"/>
</dbReference>
<dbReference type="Gene3D" id="1.10.630.10">
    <property type="entry name" value="Cytochrome P450"/>
    <property type="match status" value="1"/>
</dbReference>
<comment type="cofactor">
    <cofactor evidence="1 5">
        <name>heme</name>
        <dbReference type="ChEBI" id="CHEBI:30413"/>
    </cofactor>
</comment>
<dbReference type="InterPro" id="IPR050121">
    <property type="entry name" value="Cytochrome_P450_monoxygenase"/>
</dbReference>
<dbReference type="CDD" id="cd11070">
    <property type="entry name" value="CYP56-like"/>
    <property type="match status" value="1"/>
</dbReference>
<evidence type="ECO:0000313" key="8">
    <source>
        <dbReference type="EMBL" id="KEQ72097.1"/>
    </source>
</evidence>
<evidence type="ECO:0000256" key="5">
    <source>
        <dbReference type="PIRSR" id="PIRSR602401-1"/>
    </source>
</evidence>
<dbReference type="Pfam" id="PF00067">
    <property type="entry name" value="p450"/>
    <property type="match status" value="2"/>
</dbReference>
<reference evidence="8 9" key="1">
    <citation type="journal article" date="2014" name="BMC Genomics">
        <title>Genome sequencing of four Aureobasidium pullulans varieties: biotechnological potential, stress tolerance, and description of new species.</title>
        <authorList>
            <person name="Gostin Ar C."/>
            <person name="Ohm R.A."/>
            <person name="Kogej T."/>
            <person name="Sonjak S."/>
            <person name="Turk M."/>
            <person name="Zajc J."/>
            <person name="Zalar P."/>
            <person name="Grube M."/>
            <person name="Sun H."/>
            <person name="Han J."/>
            <person name="Sharma A."/>
            <person name="Chiniquy J."/>
            <person name="Ngan C.Y."/>
            <person name="Lipzen A."/>
            <person name="Barry K."/>
            <person name="Grigoriev I.V."/>
            <person name="Gunde-Cimerman N."/>
        </authorList>
    </citation>
    <scope>NUCLEOTIDE SEQUENCE [LARGE SCALE GENOMIC DNA]</scope>
    <source>
        <strain evidence="8 9">CBS 147.97</strain>
    </source>
</reference>
<dbReference type="OrthoDB" id="1470350at2759"/>
<feature type="binding site" description="axial binding residue" evidence="5">
    <location>
        <position position="543"/>
    </location>
    <ligand>
        <name>heme</name>
        <dbReference type="ChEBI" id="CHEBI:30413"/>
    </ligand>
    <ligandPart>
        <name>Fe</name>
        <dbReference type="ChEBI" id="CHEBI:18248"/>
    </ligandPart>
</feature>
<keyword evidence="5 6" id="KW-0349">Heme</keyword>
<dbReference type="HOGENOM" id="CLU_001570_25_2_1"/>
<dbReference type="GO" id="GO:0004497">
    <property type="term" value="F:monooxygenase activity"/>
    <property type="evidence" value="ECO:0007669"/>
    <property type="project" value="UniProtKB-KW"/>
</dbReference>
<dbReference type="PANTHER" id="PTHR24305">
    <property type="entry name" value="CYTOCHROME P450"/>
    <property type="match status" value="1"/>
</dbReference>
<dbReference type="Proteomes" id="UP000027730">
    <property type="component" value="Unassembled WGS sequence"/>
</dbReference>
<evidence type="ECO:0000313" key="9">
    <source>
        <dbReference type="Proteomes" id="UP000027730"/>
    </source>
</evidence>
<dbReference type="PROSITE" id="PS00086">
    <property type="entry name" value="CYTOCHROME_P450"/>
    <property type="match status" value="1"/>
</dbReference>
<dbReference type="InterPro" id="IPR001128">
    <property type="entry name" value="Cyt_P450"/>
</dbReference>
<dbReference type="PANTHER" id="PTHR24305:SF166">
    <property type="entry name" value="CYTOCHROME P450 12A4, MITOCHONDRIAL-RELATED"/>
    <property type="match status" value="1"/>
</dbReference>
<evidence type="ECO:0000256" key="6">
    <source>
        <dbReference type="RuleBase" id="RU000461"/>
    </source>
</evidence>
<accession>A0A074WQY0</accession>
<dbReference type="GeneID" id="25411046"/>
<dbReference type="PRINTS" id="PR00385">
    <property type="entry name" value="P450"/>
</dbReference>
<dbReference type="GO" id="GO:0016705">
    <property type="term" value="F:oxidoreductase activity, acting on paired donors, with incorporation or reduction of molecular oxygen"/>
    <property type="evidence" value="ECO:0007669"/>
    <property type="project" value="InterPro"/>
</dbReference>
<feature type="region of interest" description="Disordered" evidence="7">
    <location>
        <begin position="490"/>
        <end position="525"/>
    </location>
</feature>
<dbReference type="GO" id="GO:0020037">
    <property type="term" value="F:heme binding"/>
    <property type="evidence" value="ECO:0007669"/>
    <property type="project" value="InterPro"/>
</dbReference>
<feature type="compositionally biased region" description="Low complexity" evidence="7">
    <location>
        <begin position="492"/>
        <end position="502"/>
    </location>
</feature>
<evidence type="ECO:0000256" key="2">
    <source>
        <dbReference type="ARBA" id="ARBA00010617"/>
    </source>
</evidence>
<dbReference type="InterPro" id="IPR002401">
    <property type="entry name" value="Cyt_P450_E_grp-I"/>
</dbReference>